<dbReference type="InterPro" id="IPR003000">
    <property type="entry name" value="Sirtuin"/>
</dbReference>
<comment type="subcellular location">
    <subcellularLocation>
        <location evidence="3">Cytoplasm</location>
    </subcellularLocation>
</comment>
<dbReference type="SUPFAM" id="SSF52467">
    <property type="entry name" value="DHS-like NAD/FAD-binding domain"/>
    <property type="match status" value="1"/>
</dbReference>
<dbReference type="Proteomes" id="UP001269375">
    <property type="component" value="Unassembled WGS sequence"/>
</dbReference>
<evidence type="ECO:0000313" key="7">
    <source>
        <dbReference type="Proteomes" id="UP001269375"/>
    </source>
</evidence>
<dbReference type="Gene3D" id="3.30.1600.10">
    <property type="entry name" value="SIR2/SIRT2 'Small Domain"/>
    <property type="match status" value="1"/>
</dbReference>
<keyword evidence="2 3" id="KW-0520">NAD</keyword>
<keyword evidence="1 6" id="KW-0808">Transferase</keyword>
<reference evidence="6 7" key="1">
    <citation type="submission" date="2023-04" db="EMBL/GenBank/DDBJ databases">
        <title>A long-awaited taxogenomic arrangement of the family Halomonadaceae.</title>
        <authorList>
            <person name="De La Haba R."/>
            <person name="Chuvochina M."/>
            <person name="Wittouck S."/>
            <person name="Arahal D.R."/>
            <person name="Sanchez-Porro C."/>
            <person name="Hugenholtz P."/>
            <person name="Ventosa A."/>
        </authorList>
    </citation>
    <scope>NUCLEOTIDE SEQUENCE [LARGE SCALE GENOMIC DNA]</scope>
    <source>
        <strain evidence="6 7">DSM 22428</strain>
    </source>
</reference>
<dbReference type="InterPro" id="IPR029035">
    <property type="entry name" value="DHS-like_NAD/FAD-binding_dom"/>
</dbReference>
<dbReference type="RefSeq" id="WP_251592204.1">
    <property type="nucleotide sequence ID" value="NZ_JAMLJI010000002.1"/>
</dbReference>
<feature type="binding site" evidence="3">
    <location>
        <begin position="87"/>
        <end position="90"/>
    </location>
    <ligand>
        <name>NAD(+)</name>
        <dbReference type="ChEBI" id="CHEBI:57540"/>
    </ligand>
</feature>
<comment type="similarity">
    <text evidence="3">Belongs to the sirtuin family. Class III subfamily.</text>
</comment>
<feature type="binding site" evidence="3">
    <location>
        <position position="216"/>
    </location>
    <ligand>
        <name>NAD(+)</name>
        <dbReference type="ChEBI" id="CHEBI:57540"/>
    </ligand>
</feature>
<comment type="caution">
    <text evidence="6">The sequence shown here is derived from an EMBL/GenBank/DDBJ whole genome shotgun (WGS) entry which is preliminary data.</text>
</comment>
<evidence type="ECO:0000256" key="1">
    <source>
        <dbReference type="ARBA" id="ARBA00022679"/>
    </source>
</evidence>
<feature type="active site" description="Proton acceptor" evidence="3">
    <location>
        <position position="105"/>
    </location>
</feature>
<comment type="domain">
    <text evidence="3">2 residues (Tyr-53 and Arg-56) present in a large hydrophobic pocket are probably involved in substrate specificity. They are important for desuccinylation activity, but dispensable for deacetylation activity.</text>
</comment>
<dbReference type="InterPro" id="IPR050134">
    <property type="entry name" value="NAD-dep_sirtuin_deacylases"/>
</dbReference>
<dbReference type="PANTHER" id="PTHR11085">
    <property type="entry name" value="NAD-DEPENDENT PROTEIN DEACYLASE SIRTUIN-5, MITOCHONDRIAL-RELATED"/>
    <property type="match status" value="1"/>
</dbReference>
<name>A0ABU1GSU7_9GAMM</name>
<keyword evidence="3" id="KW-0963">Cytoplasm</keyword>
<gene>
    <name evidence="3" type="primary">cobB</name>
    <name evidence="6" type="ORF">QC825_03275</name>
</gene>
<evidence type="ECO:0000259" key="5">
    <source>
        <dbReference type="PROSITE" id="PS50305"/>
    </source>
</evidence>
<evidence type="ECO:0000256" key="2">
    <source>
        <dbReference type="ARBA" id="ARBA00023027"/>
    </source>
</evidence>
<accession>A0ABU1GSU7</accession>
<dbReference type="PROSITE" id="PS50305">
    <property type="entry name" value="SIRTUIN"/>
    <property type="match status" value="1"/>
</dbReference>
<dbReference type="PANTHER" id="PTHR11085:SF4">
    <property type="entry name" value="NAD-DEPENDENT PROTEIN DEACYLASE"/>
    <property type="match status" value="1"/>
</dbReference>
<feature type="domain" description="Deacetylase sirtuin-type" evidence="5">
    <location>
        <begin position="1"/>
        <end position="231"/>
    </location>
</feature>
<feature type="binding site" evidence="3">
    <location>
        <position position="53"/>
    </location>
    <ligand>
        <name>substrate</name>
    </ligand>
</feature>
<comment type="caution">
    <text evidence="3 4">Lacks conserved residue(s) required for the propagation of feature annotation.</text>
</comment>
<dbReference type="InterPro" id="IPR026590">
    <property type="entry name" value="Ssirtuin_cat_dom"/>
</dbReference>
<dbReference type="EC" id="2.3.1.286" evidence="3"/>
<dbReference type="InterPro" id="IPR027546">
    <property type="entry name" value="Sirtuin_class_III"/>
</dbReference>
<evidence type="ECO:0000313" key="6">
    <source>
        <dbReference type="EMBL" id="MDR5895099.1"/>
    </source>
</evidence>
<keyword evidence="6" id="KW-0012">Acyltransferase</keyword>
<keyword evidence="7" id="KW-1185">Reference proteome</keyword>
<evidence type="ECO:0000256" key="4">
    <source>
        <dbReference type="PROSITE-ProRule" id="PRU00236"/>
    </source>
</evidence>
<dbReference type="Gene3D" id="3.40.50.1220">
    <property type="entry name" value="TPP-binding domain"/>
    <property type="match status" value="1"/>
</dbReference>
<proteinExistence type="inferred from homology"/>
<dbReference type="GO" id="GO:0034979">
    <property type="term" value="F:NAD-dependent protein lysine deacetylase activity"/>
    <property type="evidence" value="ECO:0007669"/>
    <property type="project" value="UniProtKB-EC"/>
</dbReference>
<sequence>MPHVVVLTGAGISAESGISTFRDSQGLWADHRIEDVATPEGWERDPERVLAFYNARRDEIRAAEPNAAHHALARLEESGVRVSIITQNIDNFHERAGSRDVLHLHGDIFKARSSVDSKMLYRLRGDEGIELGDQCDKGYQLRPHVVWFGEPVLLYDTACHIMADADWVLVVGTSLKVMPAAALIDEASDITSKVVIDPNADALVKGTGATPIVGPAATHVPELVDHWIDSKRLSLPSRYQ</sequence>
<dbReference type="HAMAP" id="MF_01121">
    <property type="entry name" value="Sirtuin_ClassIII"/>
    <property type="match status" value="1"/>
</dbReference>
<dbReference type="EMBL" id="JARWAO010000001">
    <property type="protein sequence ID" value="MDR5895099.1"/>
    <property type="molecule type" value="Genomic_DNA"/>
</dbReference>
<comment type="catalytic activity">
    <reaction evidence="3">
        <text>N(6)-succinyl-L-lysyl-[protein] + NAD(+) + H2O = 2''-O-succinyl-ADP-D-ribose + nicotinamide + L-lysyl-[protein]</text>
        <dbReference type="Rhea" id="RHEA:47668"/>
        <dbReference type="Rhea" id="RHEA-COMP:9752"/>
        <dbReference type="Rhea" id="RHEA-COMP:11877"/>
        <dbReference type="ChEBI" id="CHEBI:15377"/>
        <dbReference type="ChEBI" id="CHEBI:17154"/>
        <dbReference type="ChEBI" id="CHEBI:29969"/>
        <dbReference type="ChEBI" id="CHEBI:57540"/>
        <dbReference type="ChEBI" id="CHEBI:87830"/>
        <dbReference type="ChEBI" id="CHEBI:87832"/>
    </reaction>
</comment>
<organism evidence="6 7">
    <name type="scientific">Larsenimonas suaedae</name>
    <dbReference type="NCBI Taxonomy" id="1851019"/>
    <lineage>
        <taxon>Bacteria</taxon>
        <taxon>Pseudomonadati</taxon>
        <taxon>Pseudomonadota</taxon>
        <taxon>Gammaproteobacteria</taxon>
        <taxon>Oceanospirillales</taxon>
        <taxon>Halomonadaceae</taxon>
        <taxon>Larsenimonas</taxon>
    </lineage>
</organism>
<feature type="binding site" evidence="3">
    <location>
        <begin position="9"/>
        <end position="28"/>
    </location>
    <ligand>
        <name>NAD(+)</name>
        <dbReference type="ChEBI" id="CHEBI:57540"/>
    </ligand>
</feature>
<dbReference type="Pfam" id="PF02146">
    <property type="entry name" value="SIR2"/>
    <property type="match status" value="1"/>
</dbReference>
<feature type="binding site" evidence="3">
    <location>
        <begin position="172"/>
        <end position="174"/>
    </location>
    <ligand>
        <name>NAD(+)</name>
        <dbReference type="ChEBI" id="CHEBI:57540"/>
    </ligand>
</feature>
<evidence type="ECO:0000256" key="3">
    <source>
        <dbReference type="HAMAP-Rule" id="MF_01121"/>
    </source>
</evidence>
<dbReference type="InterPro" id="IPR026591">
    <property type="entry name" value="Sirtuin_cat_small_dom_sf"/>
</dbReference>
<comment type="function">
    <text evidence="3">NAD-dependent lysine deacetylase and desuccinylase that specifically removes acetyl and succinyl groups on target proteins. Modulates the activities of several proteins which are inactive in their acylated form.</text>
</comment>
<protein>
    <recommendedName>
        <fullName evidence="3">NAD-dependent protein deacylase</fullName>
        <ecNumber evidence="3">2.3.1.286</ecNumber>
    </recommendedName>
    <alternativeName>
        <fullName evidence="3">Regulatory protein SIR2 homolog</fullName>
    </alternativeName>
</protein>
<feature type="binding site" evidence="3">
    <location>
        <position position="56"/>
    </location>
    <ligand>
        <name>substrate</name>
    </ligand>
</feature>
<comment type="catalytic activity">
    <reaction evidence="3">
        <text>N(6)-acetyl-L-lysyl-[protein] + NAD(+) + H2O = 2''-O-acetyl-ADP-D-ribose + nicotinamide + L-lysyl-[protein]</text>
        <dbReference type="Rhea" id="RHEA:43636"/>
        <dbReference type="Rhea" id="RHEA-COMP:9752"/>
        <dbReference type="Rhea" id="RHEA-COMP:10731"/>
        <dbReference type="ChEBI" id="CHEBI:15377"/>
        <dbReference type="ChEBI" id="CHEBI:17154"/>
        <dbReference type="ChEBI" id="CHEBI:29969"/>
        <dbReference type="ChEBI" id="CHEBI:57540"/>
        <dbReference type="ChEBI" id="CHEBI:61930"/>
        <dbReference type="ChEBI" id="CHEBI:83767"/>
        <dbReference type="EC" id="2.3.1.286"/>
    </reaction>
</comment>